<dbReference type="Proteomes" id="UP000335496">
    <property type="component" value="Unassembled WGS sequence"/>
</dbReference>
<dbReference type="InterPro" id="IPR035386">
    <property type="entry name" value="Arm-DNA-bind_5"/>
</dbReference>
<evidence type="ECO:0000256" key="3">
    <source>
        <dbReference type="ARBA" id="ARBA00023172"/>
    </source>
</evidence>
<dbReference type="AlphaFoldDB" id="A0A4Q5H9U0"/>
<gene>
    <name evidence="6" type="ORF">EAJ03_02895</name>
    <name evidence="5" type="ORF">F2Z23_02885</name>
</gene>
<dbReference type="InterPro" id="IPR025269">
    <property type="entry name" value="SAM-like_dom"/>
</dbReference>
<dbReference type="EMBL" id="VVZX01000003">
    <property type="protein sequence ID" value="KAA5276251.1"/>
    <property type="molecule type" value="Genomic_DNA"/>
</dbReference>
<keyword evidence="2" id="KW-0238">DNA-binding</keyword>
<dbReference type="PANTHER" id="PTHR30349">
    <property type="entry name" value="PHAGE INTEGRASE-RELATED"/>
    <property type="match status" value="1"/>
</dbReference>
<dbReference type="EMBL" id="RCXL01000003">
    <property type="protein sequence ID" value="RYT77508.1"/>
    <property type="molecule type" value="Genomic_DNA"/>
</dbReference>
<dbReference type="SUPFAM" id="SSF56349">
    <property type="entry name" value="DNA breaking-rejoining enzymes"/>
    <property type="match status" value="1"/>
</dbReference>
<evidence type="ECO:0000313" key="5">
    <source>
        <dbReference type="EMBL" id="KAA5276251.1"/>
    </source>
</evidence>
<dbReference type="RefSeq" id="WP_130088878.1">
    <property type="nucleotide sequence ID" value="NZ_RCXL01000003.1"/>
</dbReference>
<dbReference type="PANTHER" id="PTHR30349:SF64">
    <property type="entry name" value="PROPHAGE INTEGRASE INTD-RELATED"/>
    <property type="match status" value="1"/>
</dbReference>
<comment type="similarity">
    <text evidence="1">Belongs to the 'phage' integrase family.</text>
</comment>
<dbReference type="InterPro" id="IPR050090">
    <property type="entry name" value="Tyrosine_recombinase_XerCD"/>
</dbReference>
<proteinExistence type="inferred from homology"/>
<keyword evidence="8" id="KW-1185">Reference proteome</keyword>
<dbReference type="InterPro" id="IPR011010">
    <property type="entry name" value="DNA_brk_join_enz"/>
</dbReference>
<dbReference type="GO" id="GO:0006310">
    <property type="term" value="P:DNA recombination"/>
    <property type="evidence" value="ECO:0007669"/>
    <property type="project" value="UniProtKB-KW"/>
</dbReference>
<dbReference type="GO" id="GO:0015074">
    <property type="term" value="P:DNA integration"/>
    <property type="evidence" value="ECO:0007669"/>
    <property type="project" value="InterPro"/>
</dbReference>
<organism evidence="6 7">
    <name type="scientific">Bacteroides eggerthii</name>
    <dbReference type="NCBI Taxonomy" id="28111"/>
    <lineage>
        <taxon>Bacteria</taxon>
        <taxon>Pseudomonadati</taxon>
        <taxon>Bacteroidota</taxon>
        <taxon>Bacteroidia</taxon>
        <taxon>Bacteroidales</taxon>
        <taxon>Bacteroidaceae</taxon>
        <taxon>Bacteroides</taxon>
    </lineage>
</organism>
<sequence length="402" mass="47104">MATKIYLDKRSAKKDGTYPLKISVSYKGAYTLIPTGIYLLPEHWDETSNKVIKHISRTSLNQLVRTRLSVIELCLINMQGKRPKSGKELRTIIERAISGNSYDDEDKCLFCQYMESFMNSRKAQSTKELYAYTLGRIKAYTENWESLTFDDITYKWLTSFSEYLECKTNTVSIHLRNIRAVFNEAIKNDIITCYPFKKFKIEQEATPKRSLLPEQLAMLRDYECEEHQKKYRDIFMLIFYLIGINTKDLFSLTSKNAVNGRIEYRRAKTGRWYSIKLEPEAMVLIERYKGKNYLLSVLDEYGNYKDFQHRMNDNLSEIGPTVRKGLGGKKYREPLFPELTTYWARHSWATIAHKIGISKDVISMALGHSFGCKTTDIYIDFDRDKVDEANRKVIDYINKCRK</sequence>
<accession>A0A4Q5H9U0</accession>
<evidence type="ECO:0000313" key="8">
    <source>
        <dbReference type="Proteomes" id="UP000335496"/>
    </source>
</evidence>
<evidence type="ECO:0000259" key="4">
    <source>
        <dbReference type="PROSITE" id="PS51898"/>
    </source>
</evidence>
<feature type="domain" description="Tyr recombinase" evidence="4">
    <location>
        <begin position="206"/>
        <end position="391"/>
    </location>
</feature>
<evidence type="ECO:0000313" key="6">
    <source>
        <dbReference type="EMBL" id="RYT77508.1"/>
    </source>
</evidence>
<dbReference type="GO" id="GO:0003677">
    <property type="term" value="F:DNA binding"/>
    <property type="evidence" value="ECO:0007669"/>
    <property type="project" value="UniProtKB-KW"/>
</dbReference>
<reference evidence="6 7" key="2">
    <citation type="journal article" date="2019" name="Science, e1252229">
        <title>Invertible promoters mediate bacterial phase variation, antibiotic resistance, and host adaptation in the gut.</title>
        <authorList>
            <person name="Jiang X."/>
            <person name="Hall A.B."/>
            <person name="Arthur T.D."/>
            <person name="Plichta D.R."/>
            <person name="Covington C.T."/>
            <person name="Poyet M."/>
            <person name="Crothers J."/>
            <person name="Moses P.L."/>
            <person name="Tolonen A.C."/>
            <person name="Vlamakis H."/>
            <person name="Alm E.J."/>
            <person name="Xavier R.J."/>
        </authorList>
    </citation>
    <scope>NUCLEOTIDE SEQUENCE [LARGE SCALE GENOMIC DNA]</scope>
    <source>
        <strain evidence="6">Bj_0095</strain>
        <strain evidence="7">bj_0095</strain>
    </source>
</reference>
<comment type="caution">
    <text evidence="6">The sequence shown here is derived from an EMBL/GenBank/DDBJ whole genome shotgun (WGS) entry which is preliminary data.</text>
</comment>
<dbReference type="InterPro" id="IPR013762">
    <property type="entry name" value="Integrase-like_cat_sf"/>
</dbReference>
<dbReference type="Gene3D" id="1.10.150.130">
    <property type="match status" value="1"/>
</dbReference>
<reference evidence="5 8" key="1">
    <citation type="journal article" date="2019" name="Nat. Med.">
        <title>A library of human gut bacterial isolates paired with longitudinal multiomics data enables mechanistic microbiome research.</title>
        <authorList>
            <person name="Poyet M."/>
            <person name="Groussin M."/>
            <person name="Gibbons S.M."/>
            <person name="Avila-Pacheco J."/>
            <person name="Jiang X."/>
            <person name="Kearney S.M."/>
            <person name="Perrotta A.R."/>
            <person name="Berdy B."/>
            <person name="Zhao S."/>
            <person name="Lieberman T.D."/>
            <person name="Swanson P.K."/>
            <person name="Smith M."/>
            <person name="Roesemann S."/>
            <person name="Alexander J.E."/>
            <person name="Rich S.A."/>
            <person name="Livny J."/>
            <person name="Vlamakis H."/>
            <person name="Clish C."/>
            <person name="Bullock K."/>
            <person name="Deik A."/>
            <person name="Scott J."/>
            <person name="Pierce K.A."/>
            <person name="Xavier R.J."/>
            <person name="Alm E.J."/>
        </authorList>
    </citation>
    <scope>NUCLEOTIDE SEQUENCE [LARGE SCALE GENOMIC DNA]</scope>
    <source>
        <strain evidence="5 8">BIOML-A1</strain>
    </source>
</reference>
<dbReference type="Proteomes" id="UP000291917">
    <property type="component" value="Unassembled WGS sequence"/>
</dbReference>
<dbReference type="Gene3D" id="1.10.443.10">
    <property type="entry name" value="Intergrase catalytic core"/>
    <property type="match status" value="1"/>
</dbReference>
<dbReference type="Pfam" id="PF13102">
    <property type="entry name" value="Phage_int_SAM_5"/>
    <property type="match status" value="1"/>
</dbReference>
<dbReference type="PROSITE" id="PS51898">
    <property type="entry name" value="TYR_RECOMBINASE"/>
    <property type="match status" value="1"/>
</dbReference>
<dbReference type="InterPro" id="IPR002104">
    <property type="entry name" value="Integrase_catalytic"/>
</dbReference>
<evidence type="ECO:0000256" key="1">
    <source>
        <dbReference type="ARBA" id="ARBA00008857"/>
    </source>
</evidence>
<keyword evidence="3" id="KW-0233">DNA recombination</keyword>
<evidence type="ECO:0000256" key="2">
    <source>
        <dbReference type="ARBA" id="ARBA00023125"/>
    </source>
</evidence>
<evidence type="ECO:0000313" key="7">
    <source>
        <dbReference type="Proteomes" id="UP000291917"/>
    </source>
</evidence>
<dbReference type="Pfam" id="PF17293">
    <property type="entry name" value="Arm-DNA-bind_5"/>
    <property type="match status" value="1"/>
</dbReference>
<protein>
    <submittedName>
        <fullName evidence="5 6">Recombinase</fullName>
    </submittedName>
</protein>
<dbReference type="InterPro" id="IPR010998">
    <property type="entry name" value="Integrase_recombinase_N"/>
</dbReference>
<name>A0A4Q5H9U0_9BACE</name>